<gene>
    <name evidence="2" type="ORF">CERSUDRAFT_89617</name>
</gene>
<dbReference type="EMBL" id="KB445829">
    <property type="protein sequence ID" value="EMD30913.1"/>
    <property type="molecule type" value="Genomic_DNA"/>
</dbReference>
<dbReference type="PANTHER" id="PTHR43194:SF2">
    <property type="entry name" value="PEROXISOMAL MEMBRANE PROTEIN LPX1"/>
    <property type="match status" value="1"/>
</dbReference>
<dbReference type="Gene3D" id="3.40.50.1820">
    <property type="entry name" value="alpha/beta hydrolase"/>
    <property type="match status" value="1"/>
</dbReference>
<name>M2Q292_CERS8</name>
<sequence length="456" mass="50992">MAITNRFPIPTDPLSPPTCSPRQLAPIESPPLISDFPKLPSAPRISLLDPYFSVTTHLVPAAFPRTAPDVPVPGGQERLCDPASRKEAASKAAEAIVSNKMKQWEGKAGSGSRKLLWVCWNRYVNKTPRGQPNRTPLTLLCAHAGSSTKEMWEPVLRHVFNATSNYHVDEIWSFDAFNHGDSHLVNANSLGGIVDWHDNTRDILQFLLHYFPIDANSALLPTHLPRIDDHIATARARNGSASRTLVGLGHSFGAVALLRAAIAHPVLFSSIIVADPTIQPAPDNGPFVTQGHQSIIHRTVQRSDHFRSRAEARRRFKAVPALSAWDPSMMDVYIDHGLMDNPDGTVKLKTPSIHEAMVYADARSQYEVWELLPILDERVELMWIMPGLDVAEKQLRPEKAYEIRQNSVWRRAKNASNIRIPDTSHFLVHEKPKDTARVINAFLERKYGDNETAYKL</sequence>
<feature type="domain" description="AB hydrolase-1" evidence="1">
    <location>
        <begin position="139"/>
        <end position="437"/>
    </location>
</feature>
<dbReference type="Proteomes" id="UP000016930">
    <property type="component" value="Unassembled WGS sequence"/>
</dbReference>
<dbReference type="SUPFAM" id="SSF53474">
    <property type="entry name" value="alpha/beta-Hydrolases"/>
    <property type="match status" value="1"/>
</dbReference>
<dbReference type="OrthoDB" id="94039at2759"/>
<evidence type="ECO:0000313" key="2">
    <source>
        <dbReference type="EMBL" id="EMD30913.1"/>
    </source>
</evidence>
<evidence type="ECO:0000259" key="1">
    <source>
        <dbReference type="Pfam" id="PF12697"/>
    </source>
</evidence>
<reference evidence="2 3" key="1">
    <citation type="journal article" date="2012" name="Proc. Natl. Acad. Sci. U.S.A.">
        <title>Comparative genomics of Ceriporiopsis subvermispora and Phanerochaete chrysosporium provide insight into selective ligninolysis.</title>
        <authorList>
            <person name="Fernandez-Fueyo E."/>
            <person name="Ruiz-Duenas F.J."/>
            <person name="Ferreira P."/>
            <person name="Floudas D."/>
            <person name="Hibbett D.S."/>
            <person name="Canessa P."/>
            <person name="Larrondo L.F."/>
            <person name="James T.Y."/>
            <person name="Seelenfreund D."/>
            <person name="Lobos S."/>
            <person name="Polanco R."/>
            <person name="Tello M."/>
            <person name="Honda Y."/>
            <person name="Watanabe T."/>
            <person name="Watanabe T."/>
            <person name="Ryu J.S."/>
            <person name="Kubicek C.P."/>
            <person name="Schmoll M."/>
            <person name="Gaskell J."/>
            <person name="Hammel K.E."/>
            <person name="St John F.J."/>
            <person name="Vanden Wymelenberg A."/>
            <person name="Sabat G."/>
            <person name="Splinter BonDurant S."/>
            <person name="Syed K."/>
            <person name="Yadav J.S."/>
            <person name="Doddapaneni H."/>
            <person name="Subramanian V."/>
            <person name="Lavin J.L."/>
            <person name="Oguiza J.A."/>
            <person name="Perez G."/>
            <person name="Pisabarro A.G."/>
            <person name="Ramirez L."/>
            <person name="Santoyo F."/>
            <person name="Master E."/>
            <person name="Coutinho P.M."/>
            <person name="Henrissat B."/>
            <person name="Lombard V."/>
            <person name="Magnuson J.K."/>
            <person name="Kuees U."/>
            <person name="Hori C."/>
            <person name="Igarashi K."/>
            <person name="Samejima M."/>
            <person name="Held B.W."/>
            <person name="Barry K.W."/>
            <person name="LaButti K.M."/>
            <person name="Lapidus A."/>
            <person name="Lindquist E.A."/>
            <person name="Lucas S.M."/>
            <person name="Riley R."/>
            <person name="Salamov A.A."/>
            <person name="Hoffmeister D."/>
            <person name="Schwenk D."/>
            <person name="Hadar Y."/>
            <person name="Yarden O."/>
            <person name="de Vries R.P."/>
            <person name="Wiebenga A."/>
            <person name="Stenlid J."/>
            <person name="Eastwood D."/>
            <person name="Grigoriev I.V."/>
            <person name="Berka R.M."/>
            <person name="Blanchette R.A."/>
            <person name="Kersten P."/>
            <person name="Martinez A.T."/>
            <person name="Vicuna R."/>
            <person name="Cullen D."/>
        </authorList>
    </citation>
    <scope>NUCLEOTIDE SEQUENCE [LARGE SCALE GENOMIC DNA]</scope>
    <source>
        <strain evidence="2 3">B</strain>
    </source>
</reference>
<keyword evidence="3" id="KW-1185">Reference proteome</keyword>
<dbReference type="PANTHER" id="PTHR43194">
    <property type="entry name" value="HYDROLASE ALPHA/BETA FOLD FAMILY"/>
    <property type="match status" value="1"/>
</dbReference>
<organism evidence="2 3">
    <name type="scientific">Ceriporiopsis subvermispora (strain B)</name>
    <name type="common">White-rot fungus</name>
    <name type="synonym">Gelatoporia subvermispora</name>
    <dbReference type="NCBI Taxonomy" id="914234"/>
    <lineage>
        <taxon>Eukaryota</taxon>
        <taxon>Fungi</taxon>
        <taxon>Dikarya</taxon>
        <taxon>Basidiomycota</taxon>
        <taxon>Agaricomycotina</taxon>
        <taxon>Agaricomycetes</taxon>
        <taxon>Polyporales</taxon>
        <taxon>Gelatoporiaceae</taxon>
        <taxon>Gelatoporia</taxon>
    </lineage>
</organism>
<proteinExistence type="predicted"/>
<dbReference type="AlphaFoldDB" id="M2Q292"/>
<accession>M2Q292</accession>
<dbReference type="InterPro" id="IPR050228">
    <property type="entry name" value="Carboxylesterase_BioH"/>
</dbReference>
<dbReference type="Pfam" id="PF12697">
    <property type="entry name" value="Abhydrolase_6"/>
    <property type="match status" value="1"/>
</dbReference>
<protein>
    <recommendedName>
        <fullName evidence="1">AB hydrolase-1 domain-containing protein</fullName>
    </recommendedName>
</protein>
<dbReference type="InterPro" id="IPR029058">
    <property type="entry name" value="AB_hydrolase_fold"/>
</dbReference>
<dbReference type="HOGENOM" id="CLU_032490_1_0_1"/>
<dbReference type="InterPro" id="IPR000073">
    <property type="entry name" value="AB_hydrolase_1"/>
</dbReference>
<evidence type="ECO:0000313" key="3">
    <source>
        <dbReference type="Proteomes" id="UP000016930"/>
    </source>
</evidence>
<dbReference type="STRING" id="914234.M2Q292"/>